<proteinExistence type="predicted"/>
<organism evidence="2 3">
    <name type="scientific">Paenibacillus ginsengarvi</name>
    <dbReference type="NCBI Taxonomy" id="400777"/>
    <lineage>
        <taxon>Bacteria</taxon>
        <taxon>Bacillati</taxon>
        <taxon>Bacillota</taxon>
        <taxon>Bacilli</taxon>
        <taxon>Bacillales</taxon>
        <taxon>Paenibacillaceae</taxon>
        <taxon>Paenibacillus</taxon>
    </lineage>
</organism>
<evidence type="ECO:0000259" key="1">
    <source>
        <dbReference type="PROSITE" id="PS50801"/>
    </source>
</evidence>
<dbReference type="OrthoDB" id="119566at2"/>
<dbReference type="Proteomes" id="UP000282311">
    <property type="component" value="Unassembled WGS sequence"/>
</dbReference>
<sequence length="123" mass="13943">MESQFRIRTRTFARGVILDMDGDVTKQAEDALLGEQPWGRGLDVPGSCLILNFSNVSYMNSSGIAVLIRLVRTGAKGRFHTFAFGISPHFQKLFRMVGLTEYMMIYPDEYAVLERIDCLTRSE</sequence>
<comment type="caution">
    <text evidence="2">The sequence shown here is derived from an EMBL/GenBank/DDBJ whole genome shotgun (WGS) entry which is preliminary data.</text>
</comment>
<accession>A0A3B0C4X2</accession>
<dbReference type="EMBL" id="RBAH01000018">
    <property type="protein sequence ID" value="RKN78917.1"/>
    <property type="molecule type" value="Genomic_DNA"/>
</dbReference>
<dbReference type="SUPFAM" id="SSF52091">
    <property type="entry name" value="SpoIIaa-like"/>
    <property type="match status" value="1"/>
</dbReference>
<dbReference type="Pfam" id="PF01740">
    <property type="entry name" value="STAS"/>
    <property type="match status" value="1"/>
</dbReference>
<name>A0A3B0C4X2_9BACL</name>
<reference evidence="2 3" key="1">
    <citation type="journal article" date="2007" name="Int. J. Syst. Evol. Microbiol.">
        <title>Paenibacillus ginsengarvi sp. nov., isolated from soil from ginseng cultivation.</title>
        <authorList>
            <person name="Yoon M.H."/>
            <person name="Ten L.N."/>
            <person name="Im W.T."/>
        </authorList>
    </citation>
    <scope>NUCLEOTIDE SEQUENCE [LARGE SCALE GENOMIC DNA]</scope>
    <source>
        <strain evidence="2 3">KCTC 13059</strain>
    </source>
</reference>
<dbReference type="AlphaFoldDB" id="A0A3B0C4X2"/>
<keyword evidence="3" id="KW-1185">Reference proteome</keyword>
<protein>
    <submittedName>
        <fullName evidence="2">Anti-sigma factor antagonist</fullName>
    </submittedName>
</protein>
<gene>
    <name evidence="2" type="ORF">D7M11_22890</name>
</gene>
<dbReference type="InterPro" id="IPR036513">
    <property type="entry name" value="STAS_dom_sf"/>
</dbReference>
<dbReference type="Gene3D" id="3.30.750.24">
    <property type="entry name" value="STAS domain"/>
    <property type="match status" value="1"/>
</dbReference>
<evidence type="ECO:0000313" key="2">
    <source>
        <dbReference type="EMBL" id="RKN78917.1"/>
    </source>
</evidence>
<feature type="domain" description="STAS" evidence="1">
    <location>
        <begin position="49"/>
        <end position="116"/>
    </location>
</feature>
<dbReference type="InterPro" id="IPR002645">
    <property type="entry name" value="STAS_dom"/>
</dbReference>
<dbReference type="PROSITE" id="PS50801">
    <property type="entry name" value="STAS"/>
    <property type="match status" value="1"/>
</dbReference>
<dbReference type="CDD" id="cd07043">
    <property type="entry name" value="STAS_anti-anti-sigma_factors"/>
    <property type="match status" value="1"/>
</dbReference>
<evidence type="ECO:0000313" key="3">
    <source>
        <dbReference type="Proteomes" id="UP000282311"/>
    </source>
</evidence>